<evidence type="ECO:0000256" key="2">
    <source>
        <dbReference type="ARBA" id="ARBA00022723"/>
    </source>
</evidence>
<reference evidence="10" key="1">
    <citation type="submission" date="2019-04" db="EMBL/GenBank/DDBJ databases">
        <title>Friends and foes A comparative genomics studyof 23 Aspergillus species from section Flavi.</title>
        <authorList>
            <consortium name="DOE Joint Genome Institute"/>
            <person name="Kjaerbolling I."/>
            <person name="Vesth T."/>
            <person name="Frisvad J.C."/>
            <person name="Nybo J.L."/>
            <person name="Theobald S."/>
            <person name="Kildgaard S."/>
            <person name="Isbrandt T."/>
            <person name="Kuo A."/>
            <person name="Sato A."/>
            <person name="Lyhne E.K."/>
            <person name="Kogle M.E."/>
            <person name="Wiebenga A."/>
            <person name="Kun R.S."/>
            <person name="Lubbers R.J."/>
            <person name="Makela M.R."/>
            <person name="Barry K."/>
            <person name="Chovatia M."/>
            <person name="Clum A."/>
            <person name="Daum C."/>
            <person name="Haridas S."/>
            <person name="He G."/>
            <person name="LaButti K."/>
            <person name="Lipzen A."/>
            <person name="Mondo S."/>
            <person name="Riley R."/>
            <person name="Salamov A."/>
            <person name="Simmons B.A."/>
            <person name="Magnuson J.K."/>
            <person name="Henrissat B."/>
            <person name="Mortensen U.H."/>
            <person name="Larsen T.O."/>
            <person name="Devries R.P."/>
            <person name="Grigoriev I.V."/>
            <person name="Machida M."/>
            <person name="Baker S.E."/>
            <person name="Andersen M.R."/>
        </authorList>
    </citation>
    <scope>NUCLEOTIDE SEQUENCE [LARGE SCALE GENOMIC DNA]</scope>
    <source>
        <strain evidence="10">CBS 553.77</strain>
    </source>
</reference>
<dbReference type="GO" id="GO:0003677">
    <property type="term" value="F:DNA binding"/>
    <property type="evidence" value="ECO:0007669"/>
    <property type="project" value="UniProtKB-KW"/>
</dbReference>
<dbReference type="Proteomes" id="UP000327118">
    <property type="component" value="Unassembled WGS sequence"/>
</dbReference>
<dbReference type="Gene3D" id="4.10.240.10">
    <property type="entry name" value="Zn(2)-C6 fungal-type DNA-binding domain"/>
    <property type="match status" value="1"/>
</dbReference>
<feature type="transmembrane region" description="Helical" evidence="7">
    <location>
        <begin position="508"/>
        <end position="529"/>
    </location>
</feature>
<dbReference type="InterPro" id="IPR036864">
    <property type="entry name" value="Zn2-C6_fun-type_DNA-bd_sf"/>
</dbReference>
<evidence type="ECO:0000313" key="10">
    <source>
        <dbReference type="Proteomes" id="UP000327118"/>
    </source>
</evidence>
<evidence type="ECO:0000256" key="5">
    <source>
        <dbReference type="ARBA" id="ARBA00023163"/>
    </source>
</evidence>
<dbReference type="SMART" id="SM00066">
    <property type="entry name" value="GAL4"/>
    <property type="match status" value="1"/>
</dbReference>
<keyword evidence="3" id="KW-0805">Transcription regulation</keyword>
<keyword evidence="7" id="KW-0812">Transmembrane</keyword>
<dbReference type="AlphaFoldDB" id="A0A5N6Z9G0"/>
<evidence type="ECO:0000256" key="6">
    <source>
        <dbReference type="ARBA" id="ARBA00023242"/>
    </source>
</evidence>
<protein>
    <recommendedName>
        <fullName evidence="8">Zn(2)-C6 fungal-type domain-containing protein</fullName>
    </recommendedName>
</protein>
<dbReference type="PANTHER" id="PTHR31001">
    <property type="entry name" value="UNCHARACTERIZED TRANSCRIPTIONAL REGULATORY PROTEIN"/>
    <property type="match status" value="1"/>
</dbReference>
<dbReference type="InterPro" id="IPR050613">
    <property type="entry name" value="Sec_Metabolite_Reg"/>
</dbReference>
<keyword evidence="7" id="KW-0472">Membrane</keyword>
<keyword evidence="7" id="KW-1133">Transmembrane helix</keyword>
<dbReference type="Pfam" id="PF04082">
    <property type="entry name" value="Fungal_trans"/>
    <property type="match status" value="1"/>
</dbReference>
<accession>A0A5N6Z9G0</accession>
<evidence type="ECO:0000313" key="9">
    <source>
        <dbReference type="EMBL" id="KAE8353813.1"/>
    </source>
</evidence>
<dbReference type="CDD" id="cd00067">
    <property type="entry name" value="GAL4"/>
    <property type="match status" value="1"/>
</dbReference>
<keyword evidence="6" id="KW-0539">Nucleus</keyword>
<dbReference type="GO" id="GO:0000981">
    <property type="term" value="F:DNA-binding transcription factor activity, RNA polymerase II-specific"/>
    <property type="evidence" value="ECO:0007669"/>
    <property type="project" value="InterPro"/>
</dbReference>
<keyword evidence="10" id="KW-1185">Reference proteome</keyword>
<proteinExistence type="predicted"/>
<dbReference type="InterPro" id="IPR001138">
    <property type="entry name" value="Zn2Cys6_DnaBD"/>
</dbReference>
<dbReference type="PROSITE" id="PS50048">
    <property type="entry name" value="ZN2_CY6_FUNGAL_2"/>
    <property type="match status" value="1"/>
</dbReference>
<dbReference type="GO" id="GO:0006351">
    <property type="term" value="P:DNA-templated transcription"/>
    <property type="evidence" value="ECO:0007669"/>
    <property type="project" value="InterPro"/>
</dbReference>
<feature type="domain" description="Zn(2)-C6 fungal-type" evidence="8">
    <location>
        <begin position="34"/>
        <end position="65"/>
    </location>
</feature>
<name>A0A5N6Z9G0_9EURO</name>
<dbReference type="SUPFAM" id="SSF57701">
    <property type="entry name" value="Zn2/Cys6 DNA-binding domain"/>
    <property type="match status" value="1"/>
</dbReference>
<dbReference type="GO" id="GO:0008270">
    <property type="term" value="F:zinc ion binding"/>
    <property type="evidence" value="ECO:0007669"/>
    <property type="project" value="InterPro"/>
</dbReference>
<dbReference type="OrthoDB" id="5344325at2759"/>
<evidence type="ECO:0000256" key="7">
    <source>
        <dbReference type="SAM" id="Phobius"/>
    </source>
</evidence>
<keyword evidence="5" id="KW-0804">Transcription</keyword>
<evidence type="ECO:0000256" key="1">
    <source>
        <dbReference type="ARBA" id="ARBA00004123"/>
    </source>
</evidence>
<dbReference type="Pfam" id="PF00172">
    <property type="entry name" value="Zn_clus"/>
    <property type="match status" value="1"/>
</dbReference>
<dbReference type="CDD" id="cd12148">
    <property type="entry name" value="fungal_TF_MHR"/>
    <property type="match status" value="1"/>
</dbReference>
<dbReference type="InterPro" id="IPR007219">
    <property type="entry name" value="XnlR_reg_dom"/>
</dbReference>
<evidence type="ECO:0000256" key="4">
    <source>
        <dbReference type="ARBA" id="ARBA00023125"/>
    </source>
</evidence>
<organism evidence="9 10">
    <name type="scientific">Aspergillus coremiiformis</name>
    <dbReference type="NCBI Taxonomy" id="138285"/>
    <lineage>
        <taxon>Eukaryota</taxon>
        <taxon>Fungi</taxon>
        <taxon>Dikarya</taxon>
        <taxon>Ascomycota</taxon>
        <taxon>Pezizomycotina</taxon>
        <taxon>Eurotiomycetes</taxon>
        <taxon>Eurotiomycetidae</taxon>
        <taxon>Eurotiales</taxon>
        <taxon>Aspergillaceae</taxon>
        <taxon>Aspergillus</taxon>
        <taxon>Aspergillus subgen. Circumdati</taxon>
    </lineage>
</organism>
<evidence type="ECO:0000256" key="3">
    <source>
        <dbReference type="ARBA" id="ARBA00023015"/>
    </source>
</evidence>
<keyword evidence="2" id="KW-0479">Metal-binding</keyword>
<comment type="subcellular location">
    <subcellularLocation>
        <location evidence="1">Nucleus</location>
    </subcellularLocation>
</comment>
<dbReference type="SMART" id="SM00906">
    <property type="entry name" value="Fungal_trans"/>
    <property type="match status" value="1"/>
</dbReference>
<dbReference type="GO" id="GO:0005634">
    <property type="term" value="C:nucleus"/>
    <property type="evidence" value="ECO:0007669"/>
    <property type="project" value="UniProtKB-SubCell"/>
</dbReference>
<dbReference type="GO" id="GO:0009893">
    <property type="term" value="P:positive regulation of metabolic process"/>
    <property type="evidence" value="ECO:0007669"/>
    <property type="project" value="UniProtKB-ARBA"/>
</dbReference>
<dbReference type="PANTHER" id="PTHR31001:SF87">
    <property type="entry name" value="COL-21"/>
    <property type="match status" value="1"/>
</dbReference>
<gene>
    <name evidence="9" type="ORF">BDV28DRAFT_164702</name>
</gene>
<dbReference type="PROSITE" id="PS00463">
    <property type="entry name" value="ZN2_CY6_FUNGAL_1"/>
    <property type="match status" value="1"/>
</dbReference>
<evidence type="ECO:0000259" key="8">
    <source>
        <dbReference type="PROSITE" id="PS50048"/>
    </source>
</evidence>
<dbReference type="EMBL" id="ML739088">
    <property type="protein sequence ID" value="KAE8353813.1"/>
    <property type="molecule type" value="Genomic_DNA"/>
</dbReference>
<sequence length="694" mass="77957">MIIIPFDETVDLSCQAKMSTAVQNARKRKRVVISCTECHRRKQKCDRSLPCQNCIKQGKMTLCQYEGFEPPGPTLSGSSSGSEDHPEFFVNSGTIEANRPVDLETDTAVDRNVLISDLGYFAHARHSTLGVLEALDTRNSDGAPSSASKDTAVGNLQYELASKYRDLLLEFFFRHVNWGYDVIDEITFRRQLESWMNIPYPVLRCGPCELNPQIRVFPALLLQVGLRYMPGMCFHDVAKEFSEAGAAIIDLLGKRCIVLGTVQSGLLRAAFLKSSGLVVEAWHTLGSAIRDAQELGLHFNEHASDPLLLYSNATEEMAWDQERRSRLWPVLHIWDTHMAVVLGRPIVTRLQGTFALPRDVCGRQDQRLPRERTVADPPTAFSVILAGYATAYQYFPTVHHIAHSGGRQEDYSTVDKVHTAIIENIQSLPPCCRVDKPDSTYDREVSCTWLPAARETLRSLVHFVLLALHRPYIFSAAKSRIRALKAGLEILHAQARLFRLFEPHQPKIFNMVYATLDAIVLVTTIFILYSQENRDYLEDSLQSVEWGLSTLATIGQYNEMARTAHGIGLSLYRRLKKCLASTLTDANGFGTHVLSPGSQSTNAVDNSRSKKRVESHFTDHSITTTSAPHVMRDLFFQNLSGISTPMASLPFTLPDNLNLDLPDDVFQFHGTYPSDSFWSFMNDYTFSTIDDQLL</sequence>
<keyword evidence="4" id="KW-0238">DNA-binding</keyword>